<dbReference type="GO" id="GO:0008930">
    <property type="term" value="F:methylthioadenosine nucleosidase activity"/>
    <property type="evidence" value="ECO:0007669"/>
    <property type="project" value="TreeGrafter"/>
</dbReference>
<dbReference type="UniPathway" id="UPA00079"/>
<reference evidence="4 5" key="1">
    <citation type="journal article" date="2011" name="Stand. Genomic Sci.">
        <title>Complete genome sequence of Deinococcus maricopensis type strain (LB-34).</title>
        <authorList>
            <person name="Pukall R."/>
            <person name="Zeytun A."/>
            <person name="Lucas S."/>
            <person name="Lapidus A."/>
            <person name="Hammon N."/>
            <person name="Deshpande S."/>
            <person name="Nolan M."/>
            <person name="Cheng J.F."/>
            <person name="Pitluck S."/>
            <person name="Liolios K."/>
            <person name="Pagani I."/>
            <person name="Mikhailova N."/>
            <person name="Ivanova N."/>
            <person name="Mavromatis K."/>
            <person name="Pati A."/>
            <person name="Tapia R."/>
            <person name="Han C."/>
            <person name="Goodwin L."/>
            <person name="Chen A."/>
            <person name="Palaniappan K."/>
            <person name="Land M."/>
            <person name="Hauser L."/>
            <person name="Chang Y.J."/>
            <person name="Jeffries C.D."/>
            <person name="Brambilla E.M."/>
            <person name="Rohde M."/>
            <person name="Goker M."/>
            <person name="Detter J.C."/>
            <person name="Woyke T."/>
            <person name="Bristow J."/>
            <person name="Eisen J.A."/>
            <person name="Markowitz V."/>
            <person name="Hugenholtz P."/>
            <person name="Kyrpides N.C."/>
            <person name="Klenk H.P."/>
        </authorList>
    </citation>
    <scope>NUCLEOTIDE SEQUENCE [LARGE SCALE GENOMIC DNA]</scope>
    <source>
        <strain evidence="5">DSM 21211 / LMG 22137 / NRRL B-23946 / LB-34</strain>
    </source>
</reference>
<evidence type="ECO:0000313" key="5">
    <source>
        <dbReference type="Proteomes" id="UP000008635"/>
    </source>
</evidence>
<organism evidence="4 5">
    <name type="scientific">Deinococcus maricopensis (strain DSM 21211 / LMG 22137 / NRRL B-23946 / LB-34)</name>
    <dbReference type="NCBI Taxonomy" id="709986"/>
    <lineage>
        <taxon>Bacteria</taxon>
        <taxon>Thermotogati</taxon>
        <taxon>Deinococcota</taxon>
        <taxon>Deinococci</taxon>
        <taxon>Deinococcales</taxon>
        <taxon>Deinococcaceae</taxon>
        <taxon>Deinococcus</taxon>
    </lineage>
</organism>
<comment type="pathway">
    <text evidence="1">Quinol/quinone metabolism; menaquinone biosynthesis.</text>
</comment>
<accession>E8U5K8</accession>
<name>E8U5K8_DEIML</name>
<dbReference type="InterPro" id="IPR035994">
    <property type="entry name" value="Nucleoside_phosphorylase_sf"/>
</dbReference>
<dbReference type="AlphaFoldDB" id="E8U5K8"/>
<keyword evidence="1" id="KW-0474">Menaquinone biosynthesis</keyword>
<dbReference type="PANTHER" id="PTHR46832:SF2">
    <property type="entry name" value="FUTALOSINE HYDROLASE"/>
    <property type="match status" value="1"/>
</dbReference>
<sequence length="220" mass="21338">MEPSDELSAVPYPGGMDVLVVVATEGEAALLRDLGVRVVVSGVGAVAAALATAGALASGRAALVVSAGIGGAFEGCGAALGGVAVSSRMVYGQLGAEDGEAFLPLGALGLEVAPGNVGVFPAWSGAAAFAGRLGAPLGAFVTVETATGSARSAAALRARYADAVMEGMEGAGVAHAAFLAGVPAVEVRGVSNWVGPRDRASWQIGAALRAVRGALAVLVS</sequence>
<evidence type="ECO:0000259" key="3">
    <source>
        <dbReference type="Pfam" id="PF01048"/>
    </source>
</evidence>
<dbReference type="eggNOG" id="COG0775">
    <property type="taxonomic scope" value="Bacteria"/>
</dbReference>
<reference evidence="5" key="2">
    <citation type="submission" date="2011-01" db="EMBL/GenBank/DDBJ databases">
        <title>The complete genome of Deinococcus maricopensis DSM 21211.</title>
        <authorList>
            <consortium name="US DOE Joint Genome Institute (JGI-PGF)"/>
            <person name="Lucas S."/>
            <person name="Copeland A."/>
            <person name="Lapidus A."/>
            <person name="Goodwin L."/>
            <person name="Pitluck S."/>
            <person name="Kyrpides N."/>
            <person name="Mavromatis K."/>
            <person name="Pagani I."/>
            <person name="Ivanova N."/>
            <person name="Ovchinnikova G."/>
            <person name="Zeytun A."/>
            <person name="Detter J.C."/>
            <person name="Han C."/>
            <person name="Land M."/>
            <person name="Hauser L."/>
            <person name="Markowitz V."/>
            <person name="Cheng J.-F."/>
            <person name="Hugenholtz P."/>
            <person name="Woyke T."/>
            <person name="Wu D."/>
            <person name="Pukall R."/>
            <person name="Gehrich-Schroeter G."/>
            <person name="Brambilla E."/>
            <person name="Klenk H.-P."/>
            <person name="Eisen J.A."/>
        </authorList>
    </citation>
    <scope>NUCLEOTIDE SEQUENCE [LARGE SCALE GENOMIC DNA]</scope>
    <source>
        <strain evidence="5">DSM 21211 / LMG 22137 / NRRL B-23946 / LB-34</strain>
    </source>
</reference>
<dbReference type="KEGG" id="dmr:Deima_0691"/>
<dbReference type="GO" id="GO:0009116">
    <property type="term" value="P:nucleoside metabolic process"/>
    <property type="evidence" value="ECO:0007669"/>
    <property type="project" value="InterPro"/>
</dbReference>
<evidence type="ECO:0000256" key="2">
    <source>
        <dbReference type="NCBIfam" id="TIGR03664"/>
    </source>
</evidence>
<dbReference type="InterPro" id="IPR019963">
    <property type="entry name" value="FL_hydrolase_MqnB"/>
</dbReference>
<dbReference type="EC" id="3.2.2.26" evidence="1 2"/>
<dbReference type="NCBIfam" id="TIGR03664">
    <property type="entry name" value="fut_nucase"/>
    <property type="match status" value="1"/>
</dbReference>
<evidence type="ECO:0000313" key="4">
    <source>
        <dbReference type="EMBL" id="ADV66347.1"/>
    </source>
</evidence>
<dbReference type="Gene3D" id="3.40.50.1580">
    <property type="entry name" value="Nucleoside phosphorylase domain"/>
    <property type="match status" value="1"/>
</dbReference>
<dbReference type="GO" id="GO:0009234">
    <property type="term" value="P:menaquinone biosynthetic process"/>
    <property type="evidence" value="ECO:0007669"/>
    <property type="project" value="UniProtKB-UniRule"/>
</dbReference>
<comment type="function">
    <text evidence="1">Catalyzes the hydrolysis of futalosine (FL) to dehypoxanthine futalosine (DHFL) and hypoxanthine, a step in the biosynthesis of menaquinone (MK, vitamin K2).</text>
</comment>
<proteinExistence type="inferred from homology"/>
<evidence type="ECO:0000256" key="1">
    <source>
        <dbReference type="HAMAP-Rule" id="MF_00991"/>
    </source>
</evidence>
<dbReference type="HOGENOM" id="CLU_031248_3_0_0"/>
<comment type="similarity">
    <text evidence="1">Belongs to the PNP/UDP phosphorylase family. Futalosine hydrolase subfamily.</text>
</comment>
<dbReference type="Proteomes" id="UP000008635">
    <property type="component" value="Chromosome"/>
</dbReference>
<keyword evidence="1" id="KW-0378">Hydrolase</keyword>
<dbReference type="SUPFAM" id="SSF53167">
    <property type="entry name" value="Purine and uridine phosphorylases"/>
    <property type="match status" value="1"/>
</dbReference>
<gene>
    <name evidence="1" type="primary">mqnB</name>
    <name evidence="4" type="ordered locus">Deima_0691</name>
</gene>
<dbReference type="GO" id="GO:0019284">
    <property type="term" value="P:L-methionine salvage from S-adenosylmethionine"/>
    <property type="evidence" value="ECO:0007669"/>
    <property type="project" value="TreeGrafter"/>
</dbReference>
<dbReference type="Pfam" id="PF01048">
    <property type="entry name" value="PNP_UDP_1"/>
    <property type="match status" value="1"/>
</dbReference>
<keyword evidence="5" id="KW-1185">Reference proteome</keyword>
<dbReference type="InterPro" id="IPR000845">
    <property type="entry name" value="Nucleoside_phosphorylase_d"/>
</dbReference>
<dbReference type="STRING" id="709986.Deima_0691"/>
<feature type="domain" description="Nucleoside phosphorylase" evidence="3">
    <location>
        <begin position="36"/>
        <end position="203"/>
    </location>
</feature>
<protein>
    <recommendedName>
        <fullName evidence="1 2">Futalosine hydrolase</fullName>
        <shortName evidence="1">FL hydrolase</shortName>
        <ecNumber evidence="1 2">3.2.2.26</ecNumber>
    </recommendedName>
    <alternativeName>
        <fullName evidence="1">Futalosine nucleosidase</fullName>
    </alternativeName>
    <alternativeName>
        <fullName evidence="1">Menaquinone biosynthetic enzyme MqnB</fullName>
    </alternativeName>
</protein>
<dbReference type="HAMAP" id="MF_00991">
    <property type="entry name" value="MqnB"/>
    <property type="match status" value="1"/>
</dbReference>
<comment type="catalytic activity">
    <reaction evidence="1">
        <text>futalosine + H2O = dehypoxanthine futalosine + hypoxanthine</text>
        <dbReference type="Rhea" id="RHEA:25904"/>
        <dbReference type="ChEBI" id="CHEBI:15377"/>
        <dbReference type="ChEBI" id="CHEBI:17368"/>
        <dbReference type="ChEBI" id="CHEBI:58863"/>
        <dbReference type="ChEBI" id="CHEBI:58864"/>
        <dbReference type="EC" id="3.2.2.26"/>
    </reaction>
</comment>
<dbReference type="GO" id="GO:0008782">
    <property type="term" value="F:adenosylhomocysteine nucleosidase activity"/>
    <property type="evidence" value="ECO:0007669"/>
    <property type="project" value="TreeGrafter"/>
</dbReference>
<dbReference type="GO" id="GO:0005829">
    <property type="term" value="C:cytosol"/>
    <property type="evidence" value="ECO:0007669"/>
    <property type="project" value="TreeGrafter"/>
</dbReference>
<dbReference type="PANTHER" id="PTHR46832">
    <property type="entry name" value="5'-METHYLTHIOADENOSINE/S-ADENOSYLHOMOCYSTEINE NUCLEOSIDASE"/>
    <property type="match status" value="1"/>
</dbReference>
<dbReference type="EMBL" id="CP002454">
    <property type="protein sequence ID" value="ADV66347.1"/>
    <property type="molecule type" value="Genomic_DNA"/>
</dbReference>